<dbReference type="PANTHER" id="PTHR24223:SF456">
    <property type="entry name" value="MULTIDRUG RESISTANCE-ASSOCIATED PROTEIN LETHAL(2)03659"/>
    <property type="match status" value="1"/>
</dbReference>
<evidence type="ECO:0000256" key="6">
    <source>
        <dbReference type="ARBA" id="ARBA00022840"/>
    </source>
</evidence>
<evidence type="ECO:0000256" key="4">
    <source>
        <dbReference type="ARBA" id="ARBA00022692"/>
    </source>
</evidence>
<dbReference type="Proteomes" id="UP000728032">
    <property type="component" value="Unassembled WGS sequence"/>
</dbReference>
<protein>
    <recommendedName>
        <fullName evidence="10">ABC transmembrane type-1 domain-containing protein</fullName>
    </recommendedName>
</protein>
<dbReference type="PROSITE" id="PS50929">
    <property type="entry name" value="ABC_TM1F"/>
    <property type="match status" value="1"/>
</dbReference>
<evidence type="ECO:0000313" key="12">
    <source>
        <dbReference type="Proteomes" id="UP000728032"/>
    </source>
</evidence>
<evidence type="ECO:0000313" key="11">
    <source>
        <dbReference type="EMBL" id="CAD7659056.1"/>
    </source>
</evidence>
<evidence type="ECO:0000259" key="10">
    <source>
        <dbReference type="PROSITE" id="PS50929"/>
    </source>
</evidence>
<dbReference type="InterPro" id="IPR036640">
    <property type="entry name" value="ABC1_TM_sf"/>
</dbReference>
<dbReference type="Gene3D" id="1.20.1560.10">
    <property type="entry name" value="ABC transporter type 1, transmembrane domain"/>
    <property type="match status" value="2"/>
</dbReference>
<accession>A0A7R9QVT9</accession>
<dbReference type="GO" id="GO:0140359">
    <property type="term" value="F:ABC-type transporter activity"/>
    <property type="evidence" value="ECO:0007669"/>
    <property type="project" value="InterPro"/>
</dbReference>
<evidence type="ECO:0000256" key="2">
    <source>
        <dbReference type="ARBA" id="ARBA00009726"/>
    </source>
</evidence>
<feature type="transmembrane region" description="Helical" evidence="9">
    <location>
        <begin position="302"/>
        <end position="321"/>
    </location>
</feature>
<sequence>MDDPLSAVDTSVAEHIFDKCIVEYLSNKIRILVTHQIQFIRKATQILVLSPEGRCLGLGSYDELHSQGLDFISILSDAEREAADHKAEPDKQERELLRSFSKNSYDAKQTETLLSESINDRARRYSRSPSVVQIELSDIMGDEEDYTLEPKIQEENREVGSIGGHVYYEYVKAGAGPVLLTITLFTTLVSQGIFLYSDLWLTKFTGKNQKANAIDQDTQNFYVYVYSGLIGALFVTSLLRAITWFVMCMRASVNLHNSIFTRLLRAPIAVFDNNPVGQMLNRFSKDMGIVDEMLPFTVLRKLFETIGIIITVAIVNIYLIIPARSPLFTHVSTTLNGLASVRAYGAQEAFERQYYVYQNDHNATWFLFACTSRALGLILDWVCVGYLVAIAVVMMVFPEQIGNGGSAGLALTSAPNSNKIPPGSALTMTAEIQWGVKQSAEMESQMTSVERIIEYSRLPQEAPLASDDRHRPPPDWPSKGQIELRNVSLVYEGSTKPVLKNLCCSVKSGEKIG</sequence>
<dbReference type="Gene3D" id="3.40.50.300">
    <property type="entry name" value="P-loop containing nucleotide triphosphate hydrolases"/>
    <property type="match status" value="2"/>
</dbReference>
<dbReference type="InterPro" id="IPR050173">
    <property type="entry name" value="ABC_transporter_C-like"/>
</dbReference>
<dbReference type="PANTHER" id="PTHR24223">
    <property type="entry name" value="ATP-BINDING CASSETTE SUB-FAMILY C"/>
    <property type="match status" value="1"/>
</dbReference>
<dbReference type="SUPFAM" id="SSF52540">
    <property type="entry name" value="P-loop containing nucleoside triphosphate hydrolases"/>
    <property type="match status" value="1"/>
</dbReference>
<name>A0A7R9QVT9_9ACAR</name>
<dbReference type="EMBL" id="OC931242">
    <property type="protein sequence ID" value="CAD7659056.1"/>
    <property type="molecule type" value="Genomic_DNA"/>
</dbReference>
<dbReference type="InterPro" id="IPR011527">
    <property type="entry name" value="ABC1_TM_dom"/>
</dbReference>
<keyword evidence="5" id="KW-0547">Nucleotide-binding</keyword>
<feature type="domain" description="ABC transmembrane type-1" evidence="10">
    <location>
        <begin position="182"/>
        <end position="393"/>
    </location>
</feature>
<keyword evidence="3" id="KW-0813">Transport</keyword>
<feature type="transmembrane region" description="Helical" evidence="9">
    <location>
        <begin position="221"/>
        <end position="242"/>
    </location>
</feature>
<dbReference type="EMBL" id="CAJPVJ010016417">
    <property type="protein sequence ID" value="CAG2176224.1"/>
    <property type="molecule type" value="Genomic_DNA"/>
</dbReference>
<dbReference type="GO" id="GO:0005524">
    <property type="term" value="F:ATP binding"/>
    <property type="evidence" value="ECO:0007669"/>
    <property type="project" value="UniProtKB-KW"/>
</dbReference>
<feature type="transmembrane region" description="Helical" evidence="9">
    <location>
        <begin position="178"/>
        <end position="201"/>
    </location>
</feature>
<dbReference type="GO" id="GO:0016020">
    <property type="term" value="C:membrane"/>
    <property type="evidence" value="ECO:0007669"/>
    <property type="project" value="UniProtKB-SubCell"/>
</dbReference>
<feature type="transmembrane region" description="Helical" evidence="9">
    <location>
        <begin position="374"/>
        <end position="397"/>
    </location>
</feature>
<dbReference type="AlphaFoldDB" id="A0A7R9QVT9"/>
<dbReference type="InterPro" id="IPR027417">
    <property type="entry name" value="P-loop_NTPase"/>
</dbReference>
<evidence type="ECO:0000256" key="3">
    <source>
        <dbReference type="ARBA" id="ARBA00022448"/>
    </source>
</evidence>
<evidence type="ECO:0000256" key="1">
    <source>
        <dbReference type="ARBA" id="ARBA00004141"/>
    </source>
</evidence>
<dbReference type="OrthoDB" id="6500128at2759"/>
<reference evidence="11" key="1">
    <citation type="submission" date="2020-11" db="EMBL/GenBank/DDBJ databases">
        <authorList>
            <person name="Tran Van P."/>
        </authorList>
    </citation>
    <scope>NUCLEOTIDE SEQUENCE</scope>
</reference>
<keyword evidence="12" id="KW-1185">Reference proteome</keyword>
<evidence type="ECO:0000256" key="8">
    <source>
        <dbReference type="ARBA" id="ARBA00023136"/>
    </source>
</evidence>
<feature type="non-terminal residue" evidence="11">
    <location>
        <position position="1"/>
    </location>
</feature>
<dbReference type="Pfam" id="PF00664">
    <property type="entry name" value="ABC_membrane"/>
    <property type="match status" value="2"/>
</dbReference>
<keyword evidence="6" id="KW-0067">ATP-binding</keyword>
<keyword evidence="7 9" id="KW-1133">Transmembrane helix</keyword>
<comment type="subcellular location">
    <subcellularLocation>
        <location evidence="1">Membrane</location>
        <topology evidence="1">Multi-pass membrane protein</topology>
    </subcellularLocation>
</comment>
<evidence type="ECO:0000256" key="7">
    <source>
        <dbReference type="ARBA" id="ARBA00022989"/>
    </source>
</evidence>
<evidence type="ECO:0000256" key="5">
    <source>
        <dbReference type="ARBA" id="ARBA00022741"/>
    </source>
</evidence>
<evidence type="ECO:0000256" key="9">
    <source>
        <dbReference type="SAM" id="Phobius"/>
    </source>
</evidence>
<dbReference type="SUPFAM" id="SSF90123">
    <property type="entry name" value="ABC transporter transmembrane region"/>
    <property type="match status" value="1"/>
</dbReference>
<proteinExistence type="inferred from homology"/>
<keyword evidence="8 9" id="KW-0472">Membrane</keyword>
<keyword evidence="4 9" id="KW-0812">Transmembrane</keyword>
<organism evidence="11">
    <name type="scientific">Oppiella nova</name>
    <dbReference type="NCBI Taxonomy" id="334625"/>
    <lineage>
        <taxon>Eukaryota</taxon>
        <taxon>Metazoa</taxon>
        <taxon>Ecdysozoa</taxon>
        <taxon>Arthropoda</taxon>
        <taxon>Chelicerata</taxon>
        <taxon>Arachnida</taxon>
        <taxon>Acari</taxon>
        <taxon>Acariformes</taxon>
        <taxon>Sarcoptiformes</taxon>
        <taxon>Oribatida</taxon>
        <taxon>Brachypylina</taxon>
        <taxon>Oppioidea</taxon>
        <taxon>Oppiidae</taxon>
        <taxon>Oppiella</taxon>
    </lineage>
</organism>
<gene>
    <name evidence="11" type="ORF">ONB1V03_LOCUS15658</name>
</gene>
<comment type="similarity">
    <text evidence="2">Belongs to the ABC transporter superfamily. ABCC family. Conjugate transporter (TC 3.A.1.208) subfamily.</text>
</comment>